<sequence>MKVILNSALAFNKDATNPKFRFRNGLRMRKIRLSTAVIPVSWYNVTGQTNTLQIVEGTTPKRVLLPPGIYSGESLSDALSDALNETGSQSYSVIHDSTTMKLQVTTTGGTPFQFTFAESSAYKILGLTKDTQKATDITLPHPIDLSGCKSIIVAIDEVLNDTIYAGIDNLGVMDVIPVTVDYGGVLVHQNMDGSYVDPKDQVISTMSIRLLNGETLEPLDLNAENFQLVFDVI</sequence>
<dbReference type="EMBL" id="JADGJD010002628">
    <property type="protein sequence ID" value="KAJ3030484.1"/>
    <property type="molecule type" value="Genomic_DNA"/>
</dbReference>
<comment type="caution">
    <text evidence="1">The sequence shown here is derived from an EMBL/GenBank/DDBJ whole genome shotgun (WGS) entry which is preliminary data.</text>
</comment>
<dbReference type="Proteomes" id="UP001212841">
    <property type="component" value="Unassembled WGS sequence"/>
</dbReference>
<evidence type="ECO:0000313" key="1">
    <source>
        <dbReference type="EMBL" id="KAJ3030484.1"/>
    </source>
</evidence>
<protein>
    <submittedName>
        <fullName evidence="1">Uncharacterized protein</fullName>
    </submittedName>
</protein>
<dbReference type="AlphaFoldDB" id="A0AAD5WYV1"/>
<keyword evidence="2" id="KW-1185">Reference proteome</keyword>
<organism evidence="1 2">
    <name type="scientific">Rhizophlyctis rosea</name>
    <dbReference type="NCBI Taxonomy" id="64517"/>
    <lineage>
        <taxon>Eukaryota</taxon>
        <taxon>Fungi</taxon>
        <taxon>Fungi incertae sedis</taxon>
        <taxon>Chytridiomycota</taxon>
        <taxon>Chytridiomycota incertae sedis</taxon>
        <taxon>Chytridiomycetes</taxon>
        <taxon>Rhizophlyctidales</taxon>
        <taxon>Rhizophlyctidaceae</taxon>
        <taxon>Rhizophlyctis</taxon>
    </lineage>
</organism>
<reference evidence="1" key="1">
    <citation type="submission" date="2020-05" db="EMBL/GenBank/DDBJ databases">
        <title>Phylogenomic resolution of chytrid fungi.</title>
        <authorList>
            <person name="Stajich J.E."/>
            <person name="Amses K."/>
            <person name="Simmons R."/>
            <person name="Seto K."/>
            <person name="Myers J."/>
            <person name="Bonds A."/>
            <person name="Quandt C.A."/>
            <person name="Barry K."/>
            <person name="Liu P."/>
            <person name="Grigoriev I."/>
            <person name="Longcore J.E."/>
            <person name="James T.Y."/>
        </authorList>
    </citation>
    <scope>NUCLEOTIDE SEQUENCE</scope>
    <source>
        <strain evidence="1">JEL0318</strain>
    </source>
</reference>
<gene>
    <name evidence="1" type="ORF">HK097_005622</name>
</gene>
<name>A0AAD5WYV1_9FUNG</name>
<accession>A0AAD5WYV1</accession>
<evidence type="ECO:0000313" key="2">
    <source>
        <dbReference type="Proteomes" id="UP001212841"/>
    </source>
</evidence>
<proteinExistence type="predicted"/>